<protein>
    <submittedName>
        <fullName evidence="1">Uncharacterized protein</fullName>
    </submittedName>
</protein>
<dbReference type="Proteomes" id="UP000076510">
    <property type="component" value="Unassembled WGS sequence"/>
</dbReference>
<dbReference type="EMBL" id="LQQY01000012">
    <property type="protein sequence ID" value="KZE49667.1"/>
    <property type="molecule type" value="Genomic_DNA"/>
</dbReference>
<evidence type="ECO:0000313" key="2">
    <source>
        <dbReference type="Proteomes" id="UP000076510"/>
    </source>
</evidence>
<reference evidence="2" key="1">
    <citation type="submission" date="2016-01" db="EMBL/GenBank/DDBJ databases">
        <title>Whole genome sequencing of Bhargavaea cecembensis T14.</title>
        <authorList>
            <person name="Hong K.W."/>
        </authorList>
    </citation>
    <scope>NUCLEOTIDE SEQUENCE [LARGE SCALE GENOMIC DNA]</scope>
    <source>
        <strain evidence="2">M19</strain>
    </source>
</reference>
<sequence>MKIYIAFLVQLMLWSVFYIAEWFSTKDHVEYKWIMFALFFYLSFLVAGKIVQSRKLTLFITSSSLCCFFAFKVLFEGVLQLI</sequence>
<dbReference type="AlphaFoldDB" id="A0A0J5SHC2"/>
<name>A0A0J5SHC2_9BACI</name>
<organism evidence="1 2">
    <name type="scientific">Rossellomorea marisflavi</name>
    <dbReference type="NCBI Taxonomy" id="189381"/>
    <lineage>
        <taxon>Bacteria</taxon>
        <taxon>Bacillati</taxon>
        <taxon>Bacillota</taxon>
        <taxon>Bacilli</taxon>
        <taxon>Bacillales</taxon>
        <taxon>Bacillaceae</taxon>
        <taxon>Rossellomorea</taxon>
    </lineage>
</organism>
<gene>
    <name evidence="1" type="ORF">AV649_01165</name>
</gene>
<proteinExistence type="predicted"/>
<dbReference type="RefSeq" id="WP_048004195.1">
    <property type="nucleotide sequence ID" value="NZ_CAXQIX010000117.1"/>
</dbReference>
<comment type="caution">
    <text evidence="1">The sequence shown here is derived from an EMBL/GenBank/DDBJ whole genome shotgun (WGS) entry which is preliminary data.</text>
</comment>
<dbReference type="PATRIC" id="fig|189381.10.peg.4142"/>
<accession>A0A0J5SHC2</accession>
<dbReference type="OrthoDB" id="2942660at2"/>
<evidence type="ECO:0000313" key="1">
    <source>
        <dbReference type="EMBL" id="KZE49667.1"/>
    </source>
</evidence>